<dbReference type="Gene3D" id="2.120.10.30">
    <property type="entry name" value="TolB, C-terminal domain"/>
    <property type="match status" value="1"/>
</dbReference>
<feature type="domain" description="CARD" evidence="4">
    <location>
        <begin position="664"/>
        <end position="728"/>
    </location>
</feature>
<dbReference type="PANTHER" id="PTHR24104">
    <property type="entry name" value="E3 UBIQUITIN-PROTEIN LIGASE NHLRC1-RELATED"/>
    <property type="match status" value="1"/>
</dbReference>
<dbReference type="GO" id="GO:0008270">
    <property type="term" value="F:zinc ion binding"/>
    <property type="evidence" value="ECO:0007669"/>
    <property type="project" value="UniProtKB-KW"/>
</dbReference>
<dbReference type="Proteomes" id="UP000085678">
    <property type="component" value="Unplaced"/>
</dbReference>
<name>A0A1S3HYX1_LINAN</name>
<evidence type="ECO:0000259" key="4">
    <source>
        <dbReference type="PROSITE" id="PS50209"/>
    </source>
</evidence>
<feature type="compositionally biased region" description="Polar residues" evidence="3">
    <location>
        <begin position="15"/>
        <end position="30"/>
    </location>
</feature>
<dbReference type="InterPro" id="IPR011042">
    <property type="entry name" value="6-blade_b-propeller_TolB-like"/>
</dbReference>
<dbReference type="InterPro" id="IPR001315">
    <property type="entry name" value="CARD"/>
</dbReference>
<dbReference type="Pfam" id="PF01436">
    <property type="entry name" value="NHL"/>
    <property type="match status" value="1"/>
</dbReference>
<dbReference type="InParanoid" id="A0A1S3HYX1"/>
<evidence type="ECO:0000313" key="5">
    <source>
        <dbReference type="Proteomes" id="UP000085678"/>
    </source>
</evidence>
<dbReference type="AlphaFoldDB" id="A0A1S3HYX1"/>
<evidence type="ECO:0000313" key="6">
    <source>
        <dbReference type="RefSeq" id="XP_013391203.1"/>
    </source>
</evidence>
<proteinExistence type="predicted"/>
<dbReference type="InterPro" id="IPR050952">
    <property type="entry name" value="TRIM-NHL_E3_ligases"/>
</dbReference>
<reference evidence="6" key="1">
    <citation type="submission" date="2025-08" db="UniProtKB">
        <authorList>
            <consortium name="RefSeq"/>
        </authorList>
    </citation>
    <scope>IDENTIFICATION</scope>
    <source>
        <tissue evidence="6">Gonads</tissue>
    </source>
</reference>
<feature type="region of interest" description="Disordered" evidence="3">
    <location>
        <begin position="1"/>
        <end position="30"/>
    </location>
</feature>
<dbReference type="GO" id="GO:0043161">
    <property type="term" value="P:proteasome-mediated ubiquitin-dependent protein catabolic process"/>
    <property type="evidence" value="ECO:0007669"/>
    <property type="project" value="TreeGrafter"/>
</dbReference>
<dbReference type="InterPro" id="IPR001258">
    <property type="entry name" value="NHL_repeat"/>
</dbReference>
<dbReference type="RefSeq" id="XP_013391203.1">
    <property type="nucleotide sequence ID" value="XM_013535749.2"/>
</dbReference>
<feature type="compositionally biased region" description="Polar residues" evidence="3">
    <location>
        <begin position="435"/>
        <end position="449"/>
    </location>
</feature>
<feature type="region of interest" description="Disordered" evidence="3">
    <location>
        <begin position="474"/>
        <end position="508"/>
    </location>
</feature>
<dbReference type="CDD" id="cd05819">
    <property type="entry name" value="NHL"/>
    <property type="match status" value="1"/>
</dbReference>
<evidence type="ECO:0000256" key="2">
    <source>
        <dbReference type="PROSITE-ProRule" id="PRU00504"/>
    </source>
</evidence>
<feature type="region of interest" description="Disordered" evidence="3">
    <location>
        <begin position="367"/>
        <end position="395"/>
    </location>
</feature>
<gene>
    <name evidence="6" type="primary">LOC106159462</name>
</gene>
<feature type="compositionally biased region" description="Polar residues" evidence="3">
    <location>
        <begin position="326"/>
        <end position="345"/>
    </location>
</feature>
<dbReference type="GO" id="GO:0000209">
    <property type="term" value="P:protein polyubiquitination"/>
    <property type="evidence" value="ECO:0007669"/>
    <property type="project" value="TreeGrafter"/>
</dbReference>
<dbReference type="SUPFAM" id="SSF101898">
    <property type="entry name" value="NHL repeat"/>
    <property type="match status" value="1"/>
</dbReference>
<organism evidence="5 6">
    <name type="scientific">Lingula anatina</name>
    <name type="common">Brachiopod</name>
    <name type="synonym">Lingula unguis</name>
    <dbReference type="NCBI Taxonomy" id="7574"/>
    <lineage>
        <taxon>Eukaryota</taxon>
        <taxon>Metazoa</taxon>
        <taxon>Spiralia</taxon>
        <taxon>Lophotrochozoa</taxon>
        <taxon>Brachiopoda</taxon>
        <taxon>Linguliformea</taxon>
        <taxon>Lingulata</taxon>
        <taxon>Lingulida</taxon>
        <taxon>Linguloidea</taxon>
        <taxon>Lingulidae</taxon>
        <taxon>Lingula</taxon>
    </lineage>
</organism>
<sequence>MEAMLGQSRRGVNPRSGQVTVQTQPPLAEQETNTTLATHPNVFLEKAEGVHSFSAKLGYYDREITYITGLDIDNEHMFVVDNKNNRTKVFTHEGQFKFVIKVNYPYDVAVSQTGHLYITSEGDSCVQVYSTRGQQVTTMGQGLLEFPQGITLNRQGHVMVYDTGKKSILTFHADSGQLLNTIPISMCGYPVYITVNSVNDNIVISDWGSDTWGPCVHVLSPTGDHLYQYDGSREGSELRLPQGVCTDSYGHIFIADWDNHSIVALSPQGQFIRYIVTEDDGLKFPQAVVINPATGQLVVGEYDGNVKTFKYFQLKQAAKAMKMVEQGQNQQNEPTPQPKFSNQCCVNDTSDEVEVAPPMDLYNLGSYSGGAESVRSAPQRSSHPLPGVELQRHGGNHFQLRPNQQYYQQDPYQQNQLRIQSNIGSQLLQQGNFQSQTLPGESTGPNQRQEGQESRLPQEPVTDHHLEEQGGVHFQTSRQSGHDFPPLSPQQDPVAAGDQDQGDPQTIRRTGNTVLNQAYGDNQLERLPTAVPHEIAGVLRHITANAGNMHITFNVYHDYSGKESVTLTKEKDVTASFHKHIPPSVKKQLNETLSQDGVWDQVKKMYGISDETPRPPDIVASLLSEVEGSIASFISVLLKLKECHREGQQDIPQDLIDEVKEGLLSEMEYKKLREKVIDFAAELSIYMGKILDYLYQFNVIPDEEITKLKNDAKRNPQDACRDLFKALLAISPKKEPIKHLKAAFRDSGIWYLADELEVSYQDVEDELQKLGGDGLSCEEPLSIGMAAPPTPATGENPIGPH</sequence>
<protein>
    <submittedName>
        <fullName evidence="6">Uncharacterized protein LOC106159462 isoform X1</fullName>
    </submittedName>
</protein>
<evidence type="ECO:0000256" key="1">
    <source>
        <dbReference type="ARBA" id="ARBA00022737"/>
    </source>
</evidence>
<feature type="region of interest" description="Disordered" evidence="3">
    <location>
        <begin position="325"/>
        <end position="345"/>
    </location>
</feature>
<dbReference type="GeneID" id="106159462"/>
<keyword evidence="1" id="KW-0677">Repeat</keyword>
<dbReference type="GO" id="GO:0061630">
    <property type="term" value="F:ubiquitin protein ligase activity"/>
    <property type="evidence" value="ECO:0007669"/>
    <property type="project" value="TreeGrafter"/>
</dbReference>
<dbReference type="PANTHER" id="PTHR24104:SF57">
    <property type="entry name" value="BEE-MILK PROTEIN"/>
    <property type="match status" value="1"/>
</dbReference>
<feature type="repeat" description="NHL" evidence="2">
    <location>
        <begin position="233"/>
        <end position="268"/>
    </location>
</feature>
<feature type="repeat" description="NHL" evidence="2">
    <location>
        <begin position="133"/>
        <end position="174"/>
    </location>
</feature>
<feature type="region of interest" description="Disordered" evidence="3">
    <location>
        <begin position="435"/>
        <end position="459"/>
    </location>
</feature>
<evidence type="ECO:0000256" key="3">
    <source>
        <dbReference type="SAM" id="MobiDB-lite"/>
    </source>
</evidence>
<dbReference type="KEGG" id="lak:106159462"/>
<dbReference type="Gene3D" id="1.10.533.10">
    <property type="entry name" value="Death Domain, Fas"/>
    <property type="match status" value="1"/>
</dbReference>
<dbReference type="OrthoDB" id="6105938at2759"/>
<dbReference type="PROSITE" id="PS50209">
    <property type="entry name" value="CARD"/>
    <property type="match status" value="1"/>
</dbReference>
<keyword evidence="5" id="KW-1185">Reference proteome</keyword>
<dbReference type="PROSITE" id="PS51125">
    <property type="entry name" value="NHL"/>
    <property type="match status" value="2"/>
</dbReference>
<dbReference type="InterPro" id="IPR011029">
    <property type="entry name" value="DEATH-like_dom_sf"/>
</dbReference>
<dbReference type="GO" id="GO:0042981">
    <property type="term" value="P:regulation of apoptotic process"/>
    <property type="evidence" value="ECO:0007669"/>
    <property type="project" value="InterPro"/>
</dbReference>
<accession>A0A1S3HYX1</accession>